<feature type="compositionally biased region" description="Polar residues" evidence="9">
    <location>
        <begin position="255"/>
        <end position="270"/>
    </location>
</feature>
<comment type="subcellular location">
    <subcellularLocation>
        <location evidence="1">Membrane</location>
    </subcellularLocation>
</comment>
<dbReference type="GO" id="GO:0008270">
    <property type="term" value="F:zinc ion binding"/>
    <property type="evidence" value="ECO:0007669"/>
    <property type="project" value="UniProtKB-KW"/>
</dbReference>
<dbReference type="Gene3D" id="2.30.30.60">
    <property type="match status" value="1"/>
</dbReference>
<dbReference type="Gene3D" id="3.30.110.70">
    <property type="entry name" value="Hypothetical protein apc22750. Chain B"/>
    <property type="match status" value="1"/>
</dbReference>
<dbReference type="InterPro" id="IPR035439">
    <property type="entry name" value="UPF0145_dom_sf"/>
</dbReference>
<evidence type="ECO:0000256" key="3">
    <source>
        <dbReference type="ARBA" id="ARBA00022723"/>
    </source>
</evidence>
<dbReference type="PANTHER" id="PTHR33680">
    <property type="entry name" value="OS07G0190500 PROTEIN"/>
    <property type="match status" value="1"/>
</dbReference>
<feature type="signal peptide" evidence="11">
    <location>
        <begin position="1"/>
        <end position="19"/>
    </location>
</feature>
<dbReference type="InterPro" id="IPR002765">
    <property type="entry name" value="UPF0145_YbjQ-like"/>
</dbReference>
<dbReference type="SUPFAM" id="SSF117782">
    <property type="entry name" value="YbjQ-like"/>
    <property type="match status" value="1"/>
</dbReference>
<feature type="transmembrane region" description="Helical" evidence="10">
    <location>
        <begin position="500"/>
        <end position="521"/>
    </location>
</feature>
<keyword evidence="7 10" id="KW-0472">Membrane</keyword>
<organism evidence="13 14">
    <name type="scientific">Aphanomyces astaci</name>
    <name type="common">Crayfish plague agent</name>
    <dbReference type="NCBI Taxonomy" id="112090"/>
    <lineage>
        <taxon>Eukaryota</taxon>
        <taxon>Sar</taxon>
        <taxon>Stramenopiles</taxon>
        <taxon>Oomycota</taxon>
        <taxon>Saprolegniomycetes</taxon>
        <taxon>Saprolegniales</taxon>
        <taxon>Verrucalvaceae</taxon>
        <taxon>Aphanomyces</taxon>
    </lineage>
</organism>
<evidence type="ECO:0000256" key="11">
    <source>
        <dbReference type="SAM" id="SignalP"/>
    </source>
</evidence>
<dbReference type="EMBL" id="QUTB01003332">
    <property type="protein sequence ID" value="RHY68558.1"/>
    <property type="molecule type" value="Genomic_DNA"/>
</dbReference>
<feature type="region of interest" description="Disordered" evidence="9">
    <location>
        <begin position="744"/>
        <end position="772"/>
    </location>
</feature>
<dbReference type="PROSITE" id="PS51999">
    <property type="entry name" value="ZF_GRF"/>
    <property type="match status" value="2"/>
</dbReference>
<feature type="chain" id="PRO_5019004180" description="GRF-type domain-containing protein" evidence="11">
    <location>
        <begin position="20"/>
        <end position="980"/>
    </location>
</feature>
<dbReference type="GO" id="GO:0055085">
    <property type="term" value="P:transmembrane transport"/>
    <property type="evidence" value="ECO:0007669"/>
    <property type="project" value="InterPro"/>
</dbReference>
<dbReference type="InterPro" id="IPR010666">
    <property type="entry name" value="Znf_GRF"/>
</dbReference>
<keyword evidence="5" id="KW-0862">Zinc</keyword>
<dbReference type="Pfam" id="PF06839">
    <property type="entry name" value="Zn_ribbon_GRF"/>
    <property type="match status" value="2"/>
</dbReference>
<feature type="domain" description="GRF-type" evidence="12">
    <location>
        <begin position="377"/>
        <end position="417"/>
    </location>
</feature>
<feature type="region of interest" description="Disordered" evidence="9">
    <location>
        <begin position="255"/>
        <end position="304"/>
    </location>
</feature>
<evidence type="ECO:0000313" key="14">
    <source>
        <dbReference type="Proteomes" id="UP000283543"/>
    </source>
</evidence>
<keyword evidence="4 8" id="KW-0863">Zinc-finger</keyword>
<dbReference type="AlphaFoldDB" id="A0A418C8H5"/>
<feature type="transmembrane region" description="Helical" evidence="10">
    <location>
        <begin position="573"/>
        <end position="593"/>
    </location>
</feature>
<feature type="domain" description="GRF-type" evidence="12">
    <location>
        <begin position="301"/>
        <end position="344"/>
    </location>
</feature>
<evidence type="ECO:0000259" key="12">
    <source>
        <dbReference type="PROSITE" id="PS51999"/>
    </source>
</evidence>
<dbReference type="InterPro" id="IPR023408">
    <property type="entry name" value="MscS_beta-dom_sf"/>
</dbReference>
<keyword evidence="3" id="KW-0479">Metal-binding</keyword>
<evidence type="ECO:0000256" key="10">
    <source>
        <dbReference type="SAM" id="Phobius"/>
    </source>
</evidence>
<dbReference type="PANTHER" id="PTHR33680:SF1">
    <property type="entry name" value="OS05G0489500 PROTEIN"/>
    <property type="match status" value="1"/>
</dbReference>
<dbReference type="InterPro" id="IPR010920">
    <property type="entry name" value="LSM_dom_sf"/>
</dbReference>
<dbReference type="VEuPathDB" id="FungiDB:H257_15345"/>
<dbReference type="InterPro" id="IPR006685">
    <property type="entry name" value="MscS_channel_2nd"/>
</dbReference>
<evidence type="ECO:0000256" key="1">
    <source>
        <dbReference type="ARBA" id="ARBA00004370"/>
    </source>
</evidence>
<evidence type="ECO:0000256" key="7">
    <source>
        <dbReference type="ARBA" id="ARBA00023136"/>
    </source>
</evidence>
<evidence type="ECO:0000256" key="6">
    <source>
        <dbReference type="ARBA" id="ARBA00022989"/>
    </source>
</evidence>
<feature type="transmembrane region" description="Helical" evidence="10">
    <location>
        <begin position="542"/>
        <end position="567"/>
    </location>
</feature>
<keyword evidence="11" id="KW-0732">Signal</keyword>
<gene>
    <name evidence="13" type="ORF">DYB34_009401</name>
</gene>
<evidence type="ECO:0000256" key="8">
    <source>
        <dbReference type="PROSITE-ProRule" id="PRU01343"/>
    </source>
</evidence>
<keyword evidence="2 10" id="KW-0812">Transmembrane</keyword>
<dbReference type="Pfam" id="PF01906">
    <property type="entry name" value="YbjQ_1"/>
    <property type="match status" value="1"/>
</dbReference>
<keyword evidence="6 10" id="KW-1133">Transmembrane helix</keyword>
<feature type="region of interest" description="Disordered" evidence="9">
    <location>
        <begin position="712"/>
        <end position="732"/>
    </location>
</feature>
<name>A0A418C8H5_APHAT</name>
<dbReference type="Pfam" id="PF00924">
    <property type="entry name" value="MS_channel_2nd"/>
    <property type="match status" value="1"/>
</dbReference>
<evidence type="ECO:0000256" key="4">
    <source>
        <dbReference type="ARBA" id="ARBA00022771"/>
    </source>
</evidence>
<dbReference type="SUPFAM" id="SSF50182">
    <property type="entry name" value="Sm-like ribonucleoproteins"/>
    <property type="match status" value="1"/>
</dbReference>
<feature type="compositionally biased region" description="Basic and acidic residues" evidence="9">
    <location>
        <begin position="288"/>
        <end position="297"/>
    </location>
</feature>
<reference evidence="13 14" key="1">
    <citation type="submission" date="2018-08" db="EMBL/GenBank/DDBJ databases">
        <title>Aphanomyces genome sequencing and annotation.</title>
        <authorList>
            <person name="Minardi D."/>
            <person name="Oidtmann B."/>
            <person name="Van Der Giezen M."/>
            <person name="Studholme D.J."/>
        </authorList>
    </citation>
    <scope>NUCLEOTIDE SEQUENCE [LARGE SCALE GENOMIC DNA]</scope>
    <source>
        <strain evidence="13 14">Si</strain>
    </source>
</reference>
<feature type="transmembrane region" description="Helical" evidence="10">
    <location>
        <begin position="430"/>
        <end position="452"/>
    </location>
</feature>
<feature type="transmembrane region" description="Helical" evidence="10">
    <location>
        <begin position="472"/>
        <end position="494"/>
    </location>
</feature>
<dbReference type="GO" id="GO:0016020">
    <property type="term" value="C:membrane"/>
    <property type="evidence" value="ECO:0007669"/>
    <property type="project" value="UniProtKB-SubCell"/>
</dbReference>
<dbReference type="VEuPathDB" id="FungiDB:H257_15346"/>
<accession>A0A418C8H5</accession>
<evidence type="ECO:0000256" key="5">
    <source>
        <dbReference type="ARBA" id="ARBA00022833"/>
    </source>
</evidence>
<protein>
    <recommendedName>
        <fullName evidence="12">GRF-type domain-containing protein</fullName>
    </recommendedName>
</protein>
<evidence type="ECO:0000256" key="9">
    <source>
        <dbReference type="SAM" id="MobiDB-lite"/>
    </source>
</evidence>
<comment type="caution">
    <text evidence="13">The sequence shown here is derived from an EMBL/GenBank/DDBJ whole genome shotgun (WGS) entry which is preliminary data.</text>
</comment>
<dbReference type="Proteomes" id="UP000283543">
    <property type="component" value="Unassembled WGS sequence"/>
</dbReference>
<proteinExistence type="predicted"/>
<evidence type="ECO:0000313" key="13">
    <source>
        <dbReference type="EMBL" id="RHY68558.1"/>
    </source>
</evidence>
<feature type="compositionally biased region" description="Low complexity" evidence="9">
    <location>
        <begin position="753"/>
        <end position="764"/>
    </location>
</feature>
<evidence type="ECO:0000256" key="2">
    <source>
        <dbReference type="ARBA" id="ARBA00022692"/>
    </source>
</evidence>
<feature type="transmembrane region" description="Helical" evidence="10">
    <location>
        <begin position="600"/>
        <end position="623"/>
    </location>
</feature>
<sequence>MMVFCNLIGSILLPILVKSLDDPSTLFLSCPRCMKTYGLPMHSSVVAMANTFCPLCQFQVVEIHRVTNPQHPYPVCPHCFNHPPNPRLQEMACFSCAAPACALATGAQDQCVVQFCPCCRSHPMKLKRTKTAKFTVGCVDYPACTTSVWLPSAVKVAVVTTALCPACSNVHQMIYKLRLRFAPGALPPDVHQGTSNDDEEVDGFYEACLFCDPLLQQLFAIRLPLSSTSRLPGTPAAAMPRPQIDQSYARMTAGRTSANNNNEYMQSITNPGKKRTRTPKPTNGASGRNDDDGRRSDVPMCPGHQTACATREVRKDNENKGRKFYCCSYPQGEQCEFFLWVDAADTYTVPASSSSSGAASRSKKKPKAGAASNQVTCTCGAPALELTSRTANNNGRVFYKCAKQADNCNFFEWADPGMAGDFTTTTLIRVGVGLAVATTMISFRQMFIRSVFRVLRERLGRSSLLSDVERHFLTSISIALVLLACFVGVVIAGYHNEVSIVFKYAAGVPLVLATRATRIVFTKWLIRSLGWDISSRSDYSRVLVITEGLGIVAFFVISIELFMIYVPSTFNELLVIFFAVLEILCICSFYSTVKNAVMGFFLLFTEPFRLGSMVIIGASVGVVEQIALHSTKLRAQDGAVVHIPNGVLADDVQRNFSHCTFRRLNFLVHVDHATPLNEMLAVLPHLAETLAPCVIPLEMLLAQEASLRLQDETNDKAPSKAADGDASMSRSSSMHSLLGSLWQPPSKLHRHPSSSSSSTATTSSIADRRDPSTMSTDISEFMLDDHLLHAPSLSTVEATQTDPRLLQVTLGGIHRIWVSALVPGNSFVDVARAKSTVNLAIMRCLERHRVRVIAVVSAGSVLPTCSRLRREMAMGMATKATDDTHITSAAVREAKLLVSTRDCVEGRQIVKELGVVSATVVRTKNILEDILAALGGMFGGETRSYSSLMNETTQEAIHRLKGAALVGPYVTDVCLTCGAL</sequence>